<dbReference type="EMBL" id="JAUDDZ010000002">
    <property type="protein sequence ID" value="MDM8274220.1"/>
    <property type="molecule type" value="Genomic_DNA"/>
</dbReference>
<dbReference type="RefSeq" id="WP_204673225.1">
    <property type="nucleotide sequence ID" value="NZ_JACJKQ010000016.1"/>
</dbReference>
<keyword evidence="5" id="KW-0408">Iron</keyword>
<dbReference type="Proteomes" id="UP001529421">
    <property type="component" value="Unassembled WGS sequence"/>
</dbReference>
<proteinExistence type="inferred from homology"/>
<dbReference type="PANTHER" id="PTHR36541">
    <property type="entry name" value="SUPEROXIDE REDUCTASE-RELATED"/>
    <property type="match status" value="1"/>
</dbReference>
<keyword evidence="8" id="KW-1185">Reference proteome</keyword>
<comment type="caution">
    <text evidence="7">The sequence shown here is derived from an EMBL/GenBank/DDBJ whole genome shotgun (WGS) entry which is preliminary data.</text>
</comment>
<dbReference type="Pfam" id="PF01880">
    <property type="entry name" value="Desulfoferrodox"/>
    <property type="match status" value="1"/>
</dbReference>
<keyword evidence="2" id="KW-0813">Transport</keyword>
<name>A0ABT7V6U4_9ACTN</name>
<feature type="domain" description="Desulfoferrodoxin ferrous iron-binding" evidence="6">
    <location>
        <begin position="34"/>
        <end position="118"/>
    </location>
</feature>
<comment type="similarity">
    <text evidence="1">Belongs to the desulfoferrodoxin family.</text>
</comment>
<dbReference type="InterPro" id="IPR002742">
    <property type="entry name" value="Desulfoferrodoxin_Fe-bd_dom"/>
</dbReference>
<reference evidence="8" key="1">
    <citation type="submission" date="2023-06" db="EMBL/GenBank/DDBJ databases">
        <title>Identification and characterization of horizontal gene transfer across gut microbiota members of farm animals based on homology search.</title>
        <authorList>
            <person name="Zeman M."/>
            <person name="Kubasova T."/>
            <person name="Jahodarova E."/>
            <person name="Nykrynova M."/>
            <person name="Rychlik I."/>
        </authorList>
    </citation>
    <scope>NUCLEOTIDE SEQUENCE [LARGE SCALE GENOMIC DNA]</scope>
    <source>
        <strain evidence="8">154_Feed</strain>
    </source>
</reference>
<dbReference type="Gene3D" id="2.60.40.730">
    <property type="entry name" value="SOR catalytic domain"/>
    <property type="match status" value="1"/>
</dbReference>
<evidence type="ECO:0000259" key="6">
    <source>
        <dbReference type="Pfam" id="PF01880"/>
    </source>
</evidence>
<protein>
    <submittedName>
        <fullName evidence="7">Desulfoferrodoxin family protein</fullName>
    </submittedName>
</protein>
<evidence type="ECO:0000256" key="3">
    <source>
        <dbReference type="ARBA" id="ARBA00022723"/>
    </source>
</evidence>
<dbReference type="PANTHER" id="PTHR36541:SF1">
    <property type="entry name" value="SUPEROXIDE REDUCTASE-RELATED"/>
    <property type="match status" value="1"/>
</dbReference>
<dbReference type="InterPro" id="IPR036073">
    <property type="entry name" value="Desulfoferrodoxin_Fe-bd_dom_sf"/>
</dbReference>
<evidence type="ECO:0000256" key="4">
    <source>
        <dbReference type="ARBA" id="ARBA00022982"/>
    </source>
</evidence>
<dbReference type="InterPro" id="IPR051233">
    <property type="entry name" value="Desulfoferrodoxin_SOR"/>
</dbReference>
<evidence type="ECO:0000313" key="7">
    <source>
        <dbReference type="EMBL" id="MDM8274220.1"/>
    </source>
</evidence>
<sequence>MATFFKDSTGKLFVALSADAAAPEGFEALEANSVDAAQEKHVPVVDVQRDGHVIHVTVGEVEHPMLEEHYIEWIALEADGRLEVHDLKPGQTPATFFAGGMKSGTVYAYCNLHGLWKKAF</sequence>
<dbReference type="SUPFAM" id="SSF49367">
    <property type="entry name" value="Superoxide reductase-like"/>
    <property type="match status" value="1"/>
</dbReference>
<keyword evidence="4" id="KW-0249">Electron transport</keyword>
<evidence type="ECO:0000256" key="1">
    <source>
        <dbReference type="ARBA" id="ARBA00005941"/>
    </source>
</evidence>
<gene>
    <name evidence="7" type="ORF">QUW28_01725</name>
</gene>
<keyword evidence="3" id="KW-0479">Metal-binding</keyword>
<evidence type="ECO:0000256" key="2">
    <source>
        <dbReference type="ARBA" id="ARBA00022448"/>
    </source>
</evidence>
<accession>A0ABT7V6U4</accession>
<evidence type="ECO:0000256" key="5">
    <source>
        <dbReference type="ARBA" id="ARBA00023004"/>
    </source>
</evidence>
<evidence type="ECO:0000313" key="8">
    <source>
        <dbReference type="Proteomes" id="UP001529421"/>
    </source>
</evidence>
<organism evidence="7 8">
    <name type="scientific">Enorma phocaeensis</name>
    <dbReference type="NCBI Taxonomy" id="1871019"/>
    <lineage>
        <taxon>Bacteria</taxon>
        <taxon>Bacillati</taxon>
        <taxon>Actinomycetota</taxon>
        <taxon>Coriobacteriia</taxon>
        <taxon>Coriobacteriales</taxon>
        <taxon>Coriobacteriaceae</taxon>
        <taxon>Enorma</taxon>
    </lineage>
</organism>
<dbReference type="NCBIfam" id="TIGR00332">
    <property type="entry name" value="neela_ferrous"/>
    <property type="match status" value="1"/>
</dbReference>